<dbReference type="InterPro" id="IPR022310">
    <property type="entry name" value="NAD/GMP_synthase"/>
</dbReference>
<keyword evidence="4 9" id="KW-0547">Nucleotide-binding</keyword>
<dbReference type="SUPFAM" id="SSF54810">
    <property type="entry name" value="GMP synthetase C-terminal dimerisation domain"/>
    <property type="match status" value="1"/>
</dbReference>
<keyword evidence="13" id="KW-1185">Reference proteome</keyword>
<evidence type="ECO:0000256" key="9">
    <source>
        <dbReference type="HAMAP-Rule" id="MF_00344"/>
    </source>
</evidence>
<dbReference type="Gene3D" id="3.30.300.10">
    <property type="match status" value="1"/>
</dbReference>
<dbReference type="AlphaFoldDB" id="D0WEZ3"/>
<keyword evidence="8 9" id="KW-0315">Glutamine amidotransferase</keyword>
<dbReference type="GO" id="GO:0005829">
    <property type="term" value="C:cytosol"/>
    <property type="evidence" value="ECO:0007669"/>
    <property type="project" value="TreeGrafter"/>
</dbReference>
<dbReference type="InterPro" id="IPR014729">
    <property type="entry name" value="Rossmann-like_a/b/a_fold"/>
</dbReference>
<dbReference type="InterPro" id="IPR004739">
    <property type="entry name" value="GMP_synth_GATase"/>
</dbReference>
<dbReference type="InterPro" id="IPR017926">
    <property type="entry name" value="GATASE"/>
</dbReference>
<sequence>MSETALPEENVIVLDFGAQYGQLIARRVRDLGVFSSIVACDAPAEEIAAMKPSALILSGGPASVYAEDAPSVDPKVFELGVPVLGFCYGQQIMATTLGGEVGHTEKGEYGAAPLSRRGESRLLTGTPEEQTVWMSHRDAVSRVPEGFVVTSVTDTCPVASMECAEKMLFATQFHPEVRHTEHGSDMLKNFLFDICGLSATWSMENLVDSMVASICKTVGDDRVILALSGGVDSSVVGALLSRAIGKQLTCVFINHGLLRKNEPEEVERVFTEQFDVDFVHVHAEERYAELLDGVVEPEQKRRIIGTQFWKEFFTVAQKTGGVKYLAQGTIYPDIIESGARKTGGKASTIKSHHNLIPFPEGVHFDLIEPLDHFFKDEIRALGTALGLPDRIVHRQPFPGPGLAIRIIGAVSPEKLEILKNADAIVREELDAYNARLFEETGERNSEHSCWQYFAVLPDIKSVGVMGDERTYARPVILRAVESSDAMTADWAKLPYDVLARVSGRIVAEVPGVNRVAYDITSKPPATIEWE</sequence>
<proteinExistence type="inferred from homology"/>
<dbReference type="Pfam" id="PF02540">
    <property type="entry name" value="NAD_synthase"/>
    <property type="match status" value="1"/>
</dbReference>
<dbReference type="SUPFAM" id="SSF52402">
    <property type="entry name" value="Adenine nucleotide alpha hydrolases-like"/>
    <property type="match status" value="1"/>
</dbReference>
<dbReference type="SUPFAM" id="SSF52317">
    <property type="entry name" value="Class I glutamine amidotransferase-like"/>
    <property type="match status" value="1"/>
</dbReference>
<dbReference type="HAMAP" id="MF_00344">
    <property type="entry name" value="GMP_synthase"/>
    <property type="match status" value="1"/>
</dbReference>
<dbReference type="Proteomes" id="UP000006001">
    <property type="component" value="Unassembled WGS sequence"/>
</dbReference>
<dbReference type="PANTHER" id="PTHR11922">
    <property type="entry name" value="GMP SYNTHASE-RELATED"/>
    <property type="match status" value="1"/>
</dbReference>
<dbReference type="PANTHER" id="PTHR11922:SF2">
    <property type="entry name" value="GMP SYNTHASE [GLUTAMINE-HYDROLYZING]"/>
    <property type="match status" value="1"/>
</dbReference>
<dbReference type="PRINTS" id="PR00099">
    <property type="entry name" value="CPSGATASE"/>
</dbReference>
<dbReference type="Pfam" id="PF00958">
    <property type="entry name" value="GMP_synt_C"/>
    <property type="match status" value="1"/>
</dbReference>
<feature type="active site" evidence="9">
    <location>
        <position position="176"/>
    </location>
</feature>
<evidence type="ECO:0000256" key="4">
    <source>
        <dbReference type="ARBA" id="ARBA00022741"/>
    </source>
</evidence>
<feature type="active site" evidence="9">
    <location>
        <position position="174"/>
    </location>
</feature>
<dbReference type="CDD" id="cd01997">
    <property type="entry name" value="GMP_synthase_C"/>
    <property type="match status" value="1"/>
</dbReference>
<evidence type="ECO:0000256" key="10">
    <source>
        <dbReference type="PROSITE-ProRule" id="PRU00886"/>
    </source>
</evidence>
<name>D0WEZ3_SLAES</name>
<evidence type="ECO:0000256" key="8">
    <source>
        <dbReference type="ARBA" id="ARBA00022962"/>
    </source>
</evidence>
<feature type="active site" description="Nucleophile" evidence="9">
    <location>
        <position position="87"/>
    </location>
</feature>
<dbReference type="CDD" id="cd01742">
    <property type="entry name" value="GATase1_GMP_Synthase"/>
    <property type="match status" value="1"/>
</dbReference>
<dbReference type="EC" id="6.3.5.2" evidence="9"/>
<evidence type="ECO:0000256" key="6">
    <source>
        <dbReference type="ARBA" id="ARBA00022755"/>
    </source>
</evidence>
<keyword evidence="6 9" id="KW-0658">Purine biosynthesis</keyword>
<dbReference type="Gene3D" id="3.40.50.620">
    <property type="entry name" value="HUPs"/>
    <property type="match status" value="1"/>
</dbReference>
<evidence type="ECO:0000256" key="1">
    <source>
        <dbReference type="ARBA" id="ARBA00002332"/>
    </source>
</evidence>
<reference evidence="12" key="1">
    <citation type="submission" date="2009-10" db="EMBL/GenBank/DDBJ databases">
        <authorList>
            <person name="Weinstock G."/>
            <person name="Sodergren E."/>
            <person name="Clifton S."/>
            <person name="Fulton L."/>
            <person name="Fulton B."/>
            <person name="Courtney L."/>
            <person name="Fronick C."/>
            <person name="Harrison M."/>
            <person name="Strong C."/>
            <person name="Farmer C."/>
            <person name="Delahaunty K."/>
            <person name="Markovic C."/>
            <person name="Hall O."/>
            <person name="Minx P."/>
            <person name="Tomlinson C."/>
            <person name="Mitreva M."/>
            <person name="Nelson J."/>
            <person name="Hou S."/>
            <person name="Wollam A."/>
            <person name="Pepin K.H."/>
            <person name="Johnson M."/>
            <person name="Bhonagiri V."/>
            <person name="Nash W.E."/>
            <person name="Warren W."/>
            <person name="Chinwalla A."/>
            <person name="Mardis E.R."/>
            <person name="Wilson R.K."/>
        </authorList>
    </citation>
    <scope>NUCLEOTIDE SEQUENCE [LARGE SCALE GENOMIC DNA]</scope>
    <source>
        <strain evidence="12">ATCC 700122</strain>
    </source>
</reference>
<dbReference type="RefSeq" id="WP_006361623.1">
    <property type="nucleotide sequence ID" value="NZ_GG700630.1"/>
</dbReference>
<keyword evidence="5 9" id="KW-0332">GMP biosynthesis</keyword>
<dbReference type="Pfam" id="PF00117">
    <property type="entry name" value="GATase"/>
    <property type="match status" value="1"/>
</dbReference>
<keyword evidence="7 9" id="KW-0067">ATP-binding</keyword>
<evidence type="ECO:0000313" key="12">
    <source>
        <dbReference type="EMBL" id="EEZ62281.1"/>
    </source>
</evidence>
<dbReference type="STRING" id="649764.HMPREF0762_00379"/>
<keyword evidence="3 9" id="KW-0436">Ligase</keyword>
<dbReference type="GO" id="GO:0005524">
    <property type="term" value="F:ATP binding"/>
    <property type="evidence" value="ECO:0007669"/>
    <property type="project" value="UniProtKB-UniRule"/>
</dbReference>
<dbReference type="GeneID" id="85007027"/>
<evidence type="ECO:0000256" key="2">
    <source>
        <dbReference type="ARBA" id="ARBA00005153"/>
    </source>
</evidence>
<dbReference type="eggNOG" id="COG0518">
    <property type="taxonomic scope" value="Bacteria"/>
</dbReference>
<dbReference type="NCBIfam" id="TIGR00888">
    <property type="entry name" value="guaA_Nterm"/>
    <property type="match status" value="1"/>
</dbReference>
<dbReference type="FunFam" id="3.40.50.880:FF:000001">
    <property type="entry name" value="GMP synthase [glutamine-hydrolyzing]"/>
    <property type="match status" value="1"/>
</dbReference>
<gene>
    <name evidence="9 12" type="primary">guaA</name>
    <name evidence="12" type="ORF">HMPREF0762_00379</name>
</gene>
<accession>D0WEZ3</accession>
<evidence type="ECO:0000256" key="3">
    <source>
        <dbReference type="ARBA" id="ARBA00022598"/>
    </source>
</evidence>
<dbReference type="InterPro" id="IPR001674">
    <property type="entry name" value="GMP_synth_C"/>
</dbReference>
<dbReference type="UniPathway" id="UPA00189">
    <property type="reaction ID" value="UER00296"/>
</dbReference>
<comment type="subunit">
    <text evidence="9">Homodimer.</text>
</comment>
<dbReference type="NCBIfam" id="NF000848">
    <property type="entry name" value="PRK00074.1"/>
    <property type="match status" value="1"/>
</dbReference>
<comment type="caution">
    <text evidence="12">The sequence shown here is derived from an EMBL/GenBank/DDBJ whole genome shotgun (WGS) entry which is preliminary data.</text>
</comment>
<dbReference type="GO" id="GO:0003921">
    <property type="term" value="F:GMP synthase activity"/>
    <property type="evidence" value="ECO:0007669"/>
    <property type="project" value="InterPro"/>
</dbReference>
<evidence type="ECO:0000256" key="5">
    <source>
        <dbReference type="ARBA" id="ARBA00022749"/>
    </source>
</evidence>
<dbReference type="PRINTS" id="PR00097">
    <property type="entry name" value="ANTSNTHASEII"/>
</dbReference>
<evidence type="ECO:0000259" key="11">
    <source>
        <dbReference type="PROSITE" id="PS51553"/>
    </source>
</evidence>
<dbReference type="FunFam" id="3.30.300.10:FF:000002">
    <property type="entry name" value="GMP synthase [glutamine-hydrolyzing]"/>
    <property type="match status" value="1"/>
</dbReference>
<dbReference type="PROSITE" id="PS51273">
    <property type="entry name" value="GATASE_TYPE_1"/>
    <property type="match status" value="1"/>
</dbReference>
<dbReference type="InterPro" id="IPR022955">
    <property type="entry name" value="GMP_synthase"/>
</dbReference>
<comment type="catalytic activity">
    <reaction evidence="9">
        <text>XMP + L-glutamine + ATP + H2O = GMP + L-glutamate + AMP + diphosphate + 2 H(+)</text>
        <dbReference type="Rhea" id="RHEA:11680"/>
        <dbReference type="ChEBI" id="CHEBI:15377"/>
        <dbReference type="ChEBI" id="CHEBI:15378"/>
        <dbReference type="ChEBI" id="CHEBI:29985"/>
        <dbReference type="ChEBI" id="CHEBI:30616"/>
        <dbReference type="ChEBI" id="CHEBI:33019"/>
        <dbReference type="ChEBI" id="CHEBI:57464"/>
        <dbReference type="ChEBI" id="CHEBI:58115"/>
        <dbReference type="ChEBI" id="CHEBI:58359"/>
        <dbReference type="ChEBI" id="CHEBI:456215"/>
        <dbReference type="EC" id="6.3.5.2"/>
    </reaction>
</comment>
<organism evidence="12 13">
    <name type="scientific">Slackia exigua (strain ATCC 700122 / DSM 15923 / CIP 105133 / JCM 11022 / KCTC 5966 / S-7)</name>
    <dbReference type="NCBI Taxonomy" id="649764"/>
    <lineage>
        <taxon>Bacteria</taxon>
        <taxon>Bacillati</taxon>
        <taxon>Actinomycetota</taxon>
        <taxon>Coriobacteriia</taxon>
        <taxon>Eggerthellales</taxon>
        <taxon>Eggerthellaceae</taxon>
        <taxon>Slackia</taxon>
    </lineage>
</organism>
<dbReference type="InterPro" id="IPR029062">
    <property type="entry name" value="Class_I_gatase-like"/>
</dbReference>
<dbReference type="Gene3D" id="3.40.50.880">
    <property type="match status" value="1"/>
</dbReference>
<protein>
    <recommendedName>
        <fullName evidence="9">GMP synthase [glutamine-hydrolyzing]</fullName>
        <ecNumber evidence="9">6.3.5.2</ecNumber>
    </recommendedName>
    <alternativeName>
        <fullName evidence="9">GMP synthetase</fullName>
    </alternativeName>
    <alternativeName>
        <fullName evidence="9">Glutamine amidotransferase</fullName>
    </alternativeName>
</protein>
<feature type="domain" description="GMPS ATP-PPase" evidence="11">
    <location>
        <begin position="201"/>
        <end position="394"/>
    </location>
</feature>
<evidence type="ECO:0000313" key="13">
    <source>
        <dbReference type="Proteomes" id="UP000006001"/>
    </source>
</evidence>
<comment type="function">
    <text evidence="1 9">Catalyzes the synthesis of GMP from XMP.</text>
</comment>
<dbReference type="EMBL" id="ACUX02000004">
    <property type="protein sequence ID" value="EEZ62281.1"/>
    <property type="molecule type" value="Genomic_DNA"/>
</dbReference>
<dbReference type="InterPro" id="IPR025777">
    <property type="entry name" value="GMPS_ATP_PPase_dom"/>
</dbReference>
<dbReference type="HOGENOM" id="CLU_014340_0_5_11"/>
<dbReference type="NCBIfam" id="TIGR00884">
    <property type="entry name" value="guaA_Cterm"/>
    <property type="match status" value="1"/>
</dbReference>
<evidence type="ECO:0000256" key="7">
    <source>
        <dbReference type="ARBA" id="ARBA00022840"/>
    </source>
</evidence>
<comment type="pathway">
    <text evidence="2 9">Purine metabolism; GMP biosynthesis; GMP from XMP (L-Gln route): step 1/1.</text>
</comment>
<dbReference type="OrthoDB" id="9802219at2"/>
<feature type="binding site" evidence="10">
    <location>
        <begin position="228"/>
        <end position="234"/>
    </location>
    <ligand>
        <name>ATP</name>
        <dbReference type="ChEBI" id="CHEBI:30616"/>
    </ligand>
</feature>
<dbReference type="PRINTS" id="PR00096">
    <property type="entry name" value="GATASE"/>
</dbReference>
<dbReference type="eggNOG" id="COG0519">
    <property type="taxonomic scope" value="Bacteria"/>
</dbReference>
<dbReference type="PROSITE" id="PS51553">
    <property type="entry name" value="GMPS_ATP_PPASE"/>
    <property type="match status" value="1"/>
</dbReference>